<dbReference type="InterPro" id="IPR050903">
    <property type="entry name" value="Bact_Chemotaxis_MeTrfase"/>
</dbReference>
<dbReference type="CDD" id="cd16434">
    <property type="entry name" value="CheB-CheR_fusion"/>
    <property type="match status" value="1"/>
</dbReference>
<evidence type="ECO:0000256" key="8">
    <source>
        <dbReference type="SAM" id="MobiDB-lite"/>
    </source>
</evidence>
<dbReference type="InterPro" id="IPR035909">
    <property type="entry name" value="CheB_C"/>
</dbReference>
<gene>
    <name evidence="14" type="primary">cheB</name>
    <name evidence="14" type="ORF">AHMF7616_01796</name>
</gene>
<dbReference type="EC" id="2.1.1.80" evidence="2"/>
<dbReference type="PROSITE" id="PS50123">
    <property type="entry name" value="CHER"/>
    <property type="match status" value="1"/>
</dbReference>
<dbReference type="Pfam" id="PF01339">
    <property type="entry name" value="CheB_methylest"/>
    <property type="match status" value="1"/>
</dbReference>
<keyword evidence="5" id="KW-0949">S-adenosyl-L-methionine</keyword>
<feature type="domain" description="CheR-type methyltransferase" evidence="13">
    <location>
        <begin position="228"/>
        <end position="471"/>
    </location>
</feature>
<evidence type="ECO:0000259" key="10">
    <source>
        <dbReference type="PROSITE" id="PS50112"/>
    </source>
</evidence>
<dbReference type="GO" id="GO:0032259">
    <property type="term" value="P:methylation"/>
    <property type="evidence" value="ECO:0007669"/>
    <property type="project" value="UniProtKB-KW"/>
</dbReference>
<sequence>MTSDKDNNAEENIPEEAAGATREVNHNEPYVIGIGASAGGLQALHVLFEHIPPDSVSYVVVQHMSPDHRSLLAEILARESVLKIQEAQDGMPVGVNQVYIMPSDKQVTIQDNILHLAARPAEPAIPYSIDTFFKSLAVDKGKKAIGIILSGIGNDGSGGIVAIKKAGGLVLVQDPETAKYDGMPRHAIQSGYTDFVLPPELMPDEIFNHVKIAPLTQQVTAFIDNQHEETLNQILSLVHDRTGLDFLNYKRPTIIRRISRRMAITNLNSLTNYLDYLQLHPEEIETISKEFLIGVTKFFRDEEAFEVIQRKAIPNLVEGKSAKEQLRVWVAGCSTGEEAYSLAILAREYLEKVKSEIEVKIFASDIDREALEFAGRGLYPYNVLTELSEDRLLQHFVKEDGKFRVCQVIRKMVIFSHHNIISDPPFSKMDLVSCRNMLIYLNPQLQKKIITKFHYALQEGGYLFLGSSESVGDLKNFVEVNKKWKIFRNVEPARPLGLENFSTSVGRSNYQLDFPRHSRELSPKVALTHLVAETLNETILEELGYAAVYVNQNFDVIHGAGDYNKYLTLPDKALTMNLLKMVPPDLALNLGTLLRKAVRDKEKISMKGVQVRDKGLLRRLDVVIKPYLDDKRLQQKFVLVLLSEEKSEPLTIEDPERYWYEQENEGRVSELEMELQHTKEDLQLVVEELETANEELQSTNEELLSSNEELQSTNEELQSLNEELHTINAEHQYKIKVLMELDDDLNNYFRSTNISQIFVDLNLEIRKYTPAATQQINLIESDIGRSIYQISNNLKYDGLVEDIRRVIASPATIEKEVQDKEGIWYQMRILPYITQTGKIDGAIILFVKINELKNLHLLQTGILDSSMSMIQVFKAVRGSSDHIVDFEWTMVNAKAQEFLNRPEAEVIGKRFRREFPGMLRIELFDRLVQIVETQQPLELEVEQDHEGHTYWFHLIAVKLNDGLVLTLENITERKQAEHQLVQQADEIRESAERFRLLSEAIPLPTWTTLPDGYANSYNQNWHQYTGLTLEQSIGWGWTQALHPDYREQVISAYRKSLQTGETYRVETLLCRHDNTYRWHLNYAVPIKNEEGAITLWIGTATDIHEQKVLIQELEENRHFIRQITETSPDFIYVYDLAQNNNVFLNRNLAEMLGYDPNTFLDTSEFSLFRLVHPEDLPQVQDFFKNFHSLVGKEIKEIFYRVIDAAGEIRWFRDRAMVFLHDENNQSRQVVGIAQDVTESIMWEQQLKSEKEFSENLLDNSIDGIVAFDKNACITSWNMMMEVLNGILKEEVIGKNIFDLFPEYHFNDEGRAIHKALNGEKTVLHDHPYGLREGYFETSTIPLFNDKGEVIGGLSTIHDITERKRLEDERINLRLHQQKAVLNAILETQETERKRISESLHNGLGQLLYATKLKIADLQLESAHNKELKRVVDDLLDDAIKETRQLSFELMPSILRDFGLEAALGEICKRVSSSKLQVQCEVIGLKERLDDVLETALFRISQELLNNILKHAQATEANIQVVKQKSKLVLRVEDNGEGFEVQKVGLGGLGLSSIRNRLVLVDGSMNIDSEPGQGSRFTIIIPANKHK</sequence>
<evidence type="ECO:0000259" key="11">
    <source>
        <dbReference type="PROSITE" id="PS50113"/>
    </source>
</evidence>
<dbReference type="FunFam" id="3.30.450.20:FF:000099">
    <property type="entry name" value="Sensory box sensor histidine kinase"/>
    <property type="match status" value="1"/>
</dbReference>
<dbReference type="InterPro" id="IPR000700">
    <property type="entry name" value="PAS-assoc_C"/>
</dbReference>
<dbReference type="InterPro" id="IPR029063">
    <property type="entry name" value="SAM-dependent_MTases_sf"/>
</dbReference>
<dbReference type="Pfam" id="PF08448">
    <property type="entry name" value="PAS_4"/>
    <property type="match status" value="2"/>
</dbReference>
<dbReference type="PANTHER" id="PTHR24422">
    <property type="entry name" value="CHEMOTAXIS PROTEIN METHYLTRANSFERASE"/>
    <property type="match status" value="1"/>
</dbReference>
<dbReference type="InterPro" id="IPR005467">
    <property type="entry name" value="His_kinase_dom"/>
</dbReference>
<keyword evidence="6 14" id="KW-0378">Hydrolase</keyword>
<evidence type="ECO:0000259" key="12">
    <source>
        <dbReference type="PROSITE" id="PS50122"/>
    </source>
</evidence>
<dbReference type="InterPro" id="IPR013656">
    <property type="entry name" value="PAS_4"/>
</dbReference>
<dbReference type="PROSITE" id="PS50122">
    <property type="entry name" value="CHEB"/>
    <property type="match status" value="1"/>
</dbReference>
<feature type="domain" description="Histidine kinase" evidence="9">
    <location>
        <begin position="1394"/>
        <end position="1584"/>
    </location>
</feature>
<dbReference type="SMART" id="SM00138">
    <property type="entry name" value="MeTrc"/>
    <property type="match status" value="1"/>
</dbReference>
<reference evidence="14 15" key="1">
    <citation type="submission" date="2018-04" db="EMBL/GenBank/DDBJ databases">
        <title>Adhaeribacter sp. HMF7616 genome sequencing and assembly.</title>
        <authorList>
            <person name="Kang H."/>
            <person name="Kang J."/>
            <person name="Cha I."/>
            <person name="Kim H."/>
            <person name="Joh K."/>
        </authorList>
    </citation>
    <scope>NUCLEOTIDE SEQUENCE [LARGE SCALE GENOMIC DNA]</scope>
    <source>
        <strain evidence="14 15">HMF7616</strain>
    </source>
</reference>
<dbReference type="InterPro" id="IPR035965">
    <property type="entry name" value="PAS-like_dom_sf"/>
</dbReference>
<dbReference type="SUPFAM" id="SSF52738">
    <property type="entry name" value="Methylesterase CheB, C-terminal domain"/>
    <property type="match status" value="1"/>
</dbReference>
<feature type="domain" description="PAS" evidence="10">
    <location>
        <begin position="990"/>
        <end position="1060"/>
    </location>
</feature>
<dbReference type="Gene3D" id="3.30.565.10">
    <property type="entry name" value="Histidine kinase-like ATPase, C-terminal domain"/>
    <property type="match status" value="1"/>
</dbReference>
<keyword evidence="15" id="KW-1185">Reference proteome</keyword>
<evidence type="ECO:0000313" key="14">
    <source>
        <dbReference type="EMBL" id="RDC63195.1"/>
    </source>
</evidence>
<dbReference type="Pfam" id="PF01739">
    <property type="entry name" value="CheR"/>
    <property type="match status" value="1"/>
</dbReference>
<dbReference type="RefSeq" id="WP_115372538.1">
    <property type="nucleotide sequence ID" value="NZ_QASA01000001.1"/>
</dbReference>
<keyword evidence="4" id="KW-0808">Transferase</keyword>
<dbReference type="PROSITE" id="PS50109">
    <property type="entry name" value="HIS_KIN"/>
    <property type="match status" value="1"/>
</dbReference>
<dbReference type="GO" id="GO:0008983">
    <property type="term" value="F:protein-glutamate O-methyltransferase activity"/>
    <property type="evidence" value="ECO:0007669"/>
    <property type="project" value="UniProtKB-EC"/>
</dbReference>
<evidence type="ECO:0000259" key="13">
    <source>
        <dbReference type="PROSITE" id="PS50123"/>
    </source>
</evidence>
<evidence type="ECO:0000256" key="1">
    <source>
        <dbReference type="ARBA" id="ARBA00001541"/>
    </source>
</evidence>
<dbReference type="PROSITE" id="PS50112">
    <property type="entry name" value="PAS"/>
    <property type="match status" value="3"/>
</dbReference>
<keyword evidence="6" id="KW-0145">Chemotaxis</keyword>
<protein>
    <recommendedName>
        <fullName evidence="2">protein-glutamate O-methyltransferase</fullName>
        <ecNumber evidence="2">2.1.1.80</ecNumber>
    </recommendedName>
</protein>
<dbReference type="PRINTS" id="PR00996">
    <property type="entry name" value="CHERMTFRASE"/>
</dbReference>
<dbReference type="InterPro" id="IPR022642">
    <property type="entry name" value="CheR_C"/>
</dbReference>
<dbReference type="Gene3D" id="1.10.155.10">
    <property type="entry name" value="Chemotaxis receptor methyltransferase CheR, N-terminal domain"/>
    <property type="match status" value="1"/>
</dbReference>
<dbReference type="CDD" id="cd16917">
    <property type="entry name" value="HATPase_UhpB-NarQ-NarX-like"/>
    <property type="match status" value="1"/>
</dbReference>
<evidence type="ECO:0000256" key="2">
    <source>
        <dbReference type="ARBA" id="ARBA00012534"/>
    </source>
</evidence>
<dbReference type="InterPro" id="IPR000673">
    <property type="entry name" value="Sig_transdc_resp-reg_Me-estase"/>
</dbReference>
<dbReference type="Gene3D" id="3.40.50.180">
    <property type="entry name" value="Methylesterase CheB, C-terminal domain"/>
    <property type="match status" value="1"/>
</dbReference>
<feature type="domain" description="PAC" evidence="11">
    <location>
        <begin position="1063"/>
        <end position="1115"/>
    </location>
</feature>
<dbReference type="InterPro" id="IPR000014">
    <property type="entry name" value="PAS"/>
</dbReference>
<dbReference type="CDD" id="cd00130">
    <property type="entry name" value="PAS"/>
    <property type="match status" value="4"/>
</dbReference>
<feature type="region of interest" description="Disordered" evidence="8">
    <location>
        <begin position="1"/>
        <end position="24"/>
    </location>
</feature>
<evidence type="ECO:0000313" key="15">
    <source>
        <dbReference type="Proteomes" id="UP000253919"/>
    </source>
</evidence>
<feature type="domain" description="PAC" evidence="11">
    <location>
        <begin position="1195"/>
        <end position="1248"/>
    </location>
</feature>
<dbReference type="Proteomes" id="UP000253919">
    <property type="component" value="Unassembled WGS sequence"/>
</dbReference>
<dbReference type="GO" id="GO:0005737">
    <property type="term" value="C:cytoplasm"/>
    <property type="evidence" value="ECO:0007669"/>
    <property type="project" value="InterPro"/>
</dbReference>
<dbReference type="InterPro" id="IPR001610">
    <property type="entry name" value="PAC"/>
</dbReference>
<feature type="active site" evidence="6">
    <location>
        <position position="155"/>
    </location>
</feature>
<dbReference type="SMART" id="SM00387">
    <property type="entry name" value="HATPase_c"/>
    <property type="match status" value="1"/>
</dbReference>
<dbReference type="PANTHER" id="PTHR24422:SF27">
    <property type="entry name" value="PROTEIN-GLUTAMATE O-METHYLTRANSFERASE"/>
    <property type="match status" value="1"/>
</dbReference>
<dbReference type="GO" id="GO:0006935">
    <property type="term" value="P:chemotaxis"/>
    <property type="evidence" value="ECO:0007669"/>
    <property type="project" value="UniProtKB-UniRule"/>
</dbReference>
<dbReference type="NCBIfam" id="TIGR00229">
    <property type="entry name" value="sensory_box"/>
    <property type="match status" value="3"/>
</dbReference>
<dbReference type="EMBL" id="QASA01000001">
    <property type="protein sequence ID" value="RDC63195.1"/>
    <property type="molecule type" value="Genomic_DNA"/>
</dbReference>
<evidence type="ECO:0000256" key="4">
    <source>
        <dbReference type="ARBA" id="ARBA00022679"/>
    </source>
</evidence>
<comment type="catalytic activity">
    <reaction evidence="1">
        <text>L-glutamyl-[protein] + S-adenosyl-L-methionine = [protein]-L-glutamate 5-O-methyl ester + S-adenosyl-L-homocysteine</text>
        <dbReference type="Rhea" id="RHEA:24452"/>
        <dbReference type="Rhea" id="RHEA-COMP:10208"/>
        <dbReference type="Rhea" id="RHEA-COMP:10311"/>
        <dbReference type="ChEBI" id="CHEBI:29973"/>
        <dbReference type="ChEBI" id="CHEBI:57856"/>
        <dbReference type="ChEBI" id="CHEBI:59789"/>
        <dbReference type="ChEBI" id="CHEBI:82795"/>
        <dbReference type="EC" id="2.1.1.80"/>
    </reaction>
</comment>
<dbReference type="Pfam" id="PF03705">
    <property type="entry name" value="CheR_N"/>
    <property type="match status" value="1"/>
</dbReference>
<keyword evidence="3" id="KW-0489">Methyltransferase</keyword>
<dbReference type="SUPFAM" id="SSF55785">
    <property type="entry name" value="PYP-like sensor domain (PAS domain)"/>
    <property type="match status" value="4"/>
</dbReference>
<dbReference type="InterPro" id="IPR022641">
    <property type="entry name" value="CheR_N"/>
</dbReference>
<dbReference type="InterPro" id="IPR003594">
    <property type="entry name" value="HATPase_dom"/>
</dbReference>
<organism evidence="14 15">
    <name type="scientific">Adhaeribacter pallidiroseus</name>
    <dbReference type="NCBI Taxonomy" id="2072847"/>
    <lineage>
        <taxon>Bacteria</taxon>
        <taxon>Pseudomonadati</taxon>
        <taxon>Bacteroidota</taxon>
        <taxon>Cytophagia</taxon>
        <taxon>Cytophagales</taxon>
        <taxon>Hymenobacteraceae</taxon>
        <taxon>Adhaeribacter</taxon>
    </lineage>
</organism>
<dbReference type="PROSITE" id="PS50113">
    <property type="entry name" value="PAC"/>
    <property type="match status" value="3"/>
</dbReference>
<dbReference type="InterPro" id="IPR036804">
    <property type="entry name" value="CheR_N_sf"/>
</dbReference>
<keyword evidence="7" id="KW-0175">Coiled coil</keyword>
<dbReference type="Pfam" id="PF08447">
    <property type="entry name" value="PAS_3"/>
    <property type="match status" value="2"/>
</dbReference>
<dbReference type="SMART" id="SM00086">
    <property type="entry name" value="PAC"/>
    <property type="match status" value="4"/>
</dbReference>
<dbReference type="SMART" id="SM00091">
    <property type="entry name" value="PAS"/>
    <property type="match status" value="5"/>
</dbReference>
<dbReference type="GO" id="GO:0000156">
    <property type="term" value="F:phosphorelay response regulator activity"/>
    <property type="evidence" value="ECO:0007669"/>
    <property type="project" value="InterPro"/>
</dbReference>
<feature type="domain" description="PAS" evidence="10">
    <location>
        <begin position="1249"/>
        <end position="1319"/>
    </location>
</feature>
<dbReference type="SUPFAM" id="SSF47757">
    <property type="entry name" value="Chemotaxis receptor methyltransferase CheR, N-terminal domain"/>
    <property type="match status" value="1"/>
</dbReference>
<dbReference type="Gene3D" id="3.30.450.20">
    <property type="entry name" value="PAS domain"/>
    <property type="match status" value="4"/>
</dbReference>
<dbReference type="Pfam" id="PF02518">
    <property type="entry name" value="HATPase_c"/>
    <property type="match status" value="1"/>
</dbReference>
<dbReference type="GO" id="GO:0008984">
    <property type="term" value="F:protein-glutamate methylesterase activity"/>
    <property type="evidence" value="ECO:0007669"/>
    <property type="project" value="InterPro"/>
</dbReference>
<feature type="domain" description="CheB-type methylesterase" evidence="12">
    <location>
        <begin position="25"/>
        <end position="213"/>
    </location>
</feature>
<feature type="active site" evidence="6">
    <location>
        <position position="63"/>
    </location>
</feature>
<proteinExistence type="predicted"/>
<evidence type="ECO:0000256" key="3">
    <source>
        <dbReference type="ARBA" id="ARBA00022603"/>
    </source>
</evidence>
<feature type="domain" description="PAS" evidence="10">
    <location>
        <begin position="1116"/>
        <end position="1193"/>
    </location>
</feature>
<comment type="caution">
    <text evidence="14">The sequence shown here is derived from an EMBL/GenBank/DDBJ whole genome shotgun (WGS) entry which is preliminary data.</text>
</comment>
<dbReference type="Pfam" id="PF13596">
    <property type="entry name" value="PAS_10"/>
    <property type="match status" value="1"/>
</dbReference>
<evidence type="ECO:0000256" key="7">
    <source>
        <dbReference type="SAM" id="Coils"/>
    </source>
</evidence>
<feature type="coiled-coil region" evidence="7">
    <location>
        <begin position="661"/>
        <end position="730"/>
    </location>
</feature>
<dbReference type="OrthoDB" id="9816309at2"/>
<accession>A0A369QHY7</accession>
<dbReference type="SUPFAM" id="SSF55874">
    <property type="entry name" value="ATPase domain of HSP90 chaperone/DNA topoisomerase II/histidine kinase"/>
    <property type="match status" value="1"/>
</dbReference>
<dbReference type="SUPFAM" id="SSF53335">
    <property type="entry name" value="S-adenosyl-L-methionine-dependent methyltransferases"/>
    <property type="match status" value="1"/>
</dbReference>
<evidence type="ECO:0000256" key="6">
    <source>
        <dbReference type="PROSITE-ProRule" id="PRU00050"/>
    </source>
</evidence>
<feature type="active site" evidence="6">
    <location>
        <position position="37"/>
    </location>
</feature>
<feature type="domain" description="PAC" evidence="11">
    <location>
        <begin position="1316"/>
        <end position="1371"/>
    </location>
</feature>
<dbReference type="Gene3D" id="3.40.50.150">
    <property type="entry name" value="Vaccinia Virus protein VP39"/>
    <property type="match status" value="1"/>
</dbReference>
<evidence type="ECO:0000256" key="5">
    <source>
        <dbReference type="ARBA" id="ARBA00022691"/>
    </source>
</evidence>
<dbReference type="InterPro" id="IPR013655">
    <property type="entry name" value="PAS_fold_3"/>
</dbReference>
<evidence type="ECO:0000259" key="9">
    <source>
        <dbReference type="PROSITE" id="PS50109"/>
    </source>
</evidence>
<dbReference type="InterPro" id="IPR000780">
    <property type="entry name" value="CheR_MeTrfase"/>
</dbReference>
<name>A0A369QHY7_9BACT</name>
<dbReference type="InterPro" id="IPR036890">
    <property type="entry name" value="HATPase_C_sf"/>
</dbReference>